<name>A0ABR8RCU6_9BACI</name>
<dbReference type="Gene3D" id="3.90.79.10">
    <property type="entry name" value="Nucleoside Triphosphate Pyrophosphohydrolase"/>
    <property type="match status" value="1"/>
</dbReference>
<accession>A0ABR8RCU6</accession>
<keyword evidence="2" id="KW-1185">Reference proteome</keyword>
<gene>
    <name evidence="1" type="ORF">H9650_15945</name>
</gene>
<evidence type="ECO:0008006" key="3">
    <source>
        <dbReference type="Google" id="ProtNLM"/>
    </source>
</evidence>
<sequence>MEVSDNISLEKIPTNIRINVLDKQVDLTEEIRTKINQYWENINRKGIFNRGKVFSIDQVQEDEKNLLISLTHTDYAHFLYSRKTELPSQYDCIVVYPATLILTSDQYIVFGHMNEGTANPDRIQFAAGGLDENDLEEGHISIHKNIEREIQEELGIDLTKTKCKSPLRPWLIKHGGKSLVLLYQVTIDLTSKEVKEIHEKYKNDLYSLGSTPEFKRLETIKYNRTELTRLLLSEHPKADYIDPICTYLLKQL</sequence>
<dbReference type="SUPFAM" id="SSF55811">
    <property type="entry name" value="Nudix"/>
    <property type="match status" value="1"/>
</dbReference>
<organism evidence="1 2">
    <name type="scientific">Psychrobacillus faecigallinarum</name>
    <dbReference type="NCBI Taxonomy" id="2762235"/>
    <lineage>
        <taxon>Bacteria</taxon>
        <taxon>Bacillati</taxon>
        <taxon>Bacillota</taxon>
        <taxon>Bacilli</taxon>
        <taxon>Bacillales</taxon>
        <taxon>Bacillaceae</taxon>
        <taxon>Psychrobacillus</taxon>
    </lineage>
</organism>
<comment type="caution">
    <text evidence="1">The sequence shown here is derived from an EMBL/GenBank/DDBJ whole genome shotgun (WGS) entry which is preliminary data.</text>
</comment>
<dbReference type="RefSeq" id="WP_191697616.1">
    <property type="nucleotide sequence ID" value="NZ_JACSQO010000009.1"/>
</dbReference>
<evidence type="ECO:0000313" key="1">
    <source>
        <dbReference type="EMBL" id="MBD7945604.1"/>
    </source>
</evidence>
<reference evidence="1 2" key="1">
    <citation type="submission" date="2020-08" db="EMBL/GenBank/DDBJ databases">
        <title>A Genomic Blueprint of the Chicken Gut Microbiome.</title>
        <authorList>
            <person name="Gilroy R."/>
            <person name="Ravi A."/>
            <person name="Getino M."/>
            <person name="Pursley I."/>
            <person name="Horton D.L."/>
            <person name="Alikhan N.-F."/>
            <person name="Baker D."/>
            <person name="Gharbi K."/>
            <person name="Hall N."/>
            <person name="Watson M."/>
            <person name="Adriaenssens E.M."/>
            <person name="Foster-Nyarko E."/>
            <person name="Jarju S."/>
            <person name="Secka A."/>
            <person name="Antonio M."/>
            <person name="Oren A."/>
            <person name="Chaudhuri R."/>
            <person name="La Ragione R.M."/>
            <person name="Hildebrand F."/>
            <person name="Pallen M.J."/>
        </authorList>
    </citation>
    <scope>NUCLEOTIDE SEQUENCE [LARGE SCALE GENOMIC DNA]</scope>
    <source>
        <strain evidence="1 2">Sa2BUA9</strain>
    </source>
</reference>
<dbReference type="Proteomes" id="UP000640786">
    <property type="component" value="Unassembled WGS sequence"/>
</dbReference>
<dbReference type="EMBL" id="JACSQO010000009">
    <property type="protein sequence ID" value="MBD7945604.1"/>
    <property type="molecule type" value="Genomic_DNA"/>
</dbReference>
<proteinExistence type="predicted"/>
<evidence type="ECO:0000313" key="2">
    <source>
        <dbReference type="Proteomes" id="UP000640786"/>
    </source>
</evidence>
<dbReference type="InterPro" id="IPR015797">
    <property type="entry name" value="NUDIX_hydrolase-like_dom_sf"/>
</dbReference>
<protein>
    <recommendedName>
        <fullName evidence="3">Nudix hydrolase domain-containing protein</fullName>
    </recommendedName>
</protein>